<name>A0ABQ5MFI0_9FLAO</name>
<evidence type="ECO:0000313" key="2">
    <source>
        <dbReference type="EMBL" id="GLB48138.1"/>
    </source>
</evidence>
<dbReference type="EMBL" id="BRVO01000001">
    <property type="protein sequence ID" value="GLB48138.1"/>
    <property type="molecule type" value="Genomic_DNA"/>
</dbReference>
<proteinExistence type="predicted"/>
<dbReference type="SUPFAM" id="SSF53756">
    <property type="entry name" value="UDP-Glycosyltransferase/glycogen phosphorylase"/>
    <property type="match status" value="1"/>
</dbReference>
<comment type="caution">
    <text evidence="2">The sequence shown here is derived from an EMBL/GenBank/DDBJ whole genome shotgun (WGS) entry which is preliminary data.</text>
</comment>
<dbReference type="PANTHER" id="PTHR45871:SF1">
    <property type="entry name" value="PHOSPHATIDYLINOSITOL N-ACETYLGLUCOSAMINYLTRANSFERASE SUBUNIT A"/>
    <property type="match status" value="1"/>
</dbReference>
<reference evidence="2" key="1">
    <citation type="submission" date="2022-07" db="EMBL/GenBank/DDBJ databases">
        <title>Taxonomy of Novel Oxalotrophic and Methylotrophic Bacteria.</title>
        <authorList>
            <person name="Sahin N."/>
            <person name="Tani A."/>
        </authorList>
    </citation>
    <scope>NUCLEOTIDE SEQUENCE</scope>
    <source>
        <strain evidence="2">Y10</strain>
    </source>
</reference>
<dbReference type="PANTHER" id="PTHR45871">
    <property type="entry name" value="N-ACETYLGLUCOSAMINYL-PHOSPHATIDYLINOSITOL BIOSYNTHETIC PROTEIN"/>
    <property type="match status" value="1"/>
</dbReference>
<evidence type="ECO:0000313" key="3">
    <source>
        <dbReference type="Proteomes" id="UP001143543"/>
    </source>
</evidence>
<keyword evidence="3" id="KW-1185">Reference proteome</keyword>
<organism evidence="2 3">
    <name type="scientific">Neptunitalea lumnitzerae</name>
    <dbReference type="NCBI Taxonomy" id="2965509"/>
    <lineage>
        <taxon>Bacteria</taxon>
        <taxon>Pseudomonadati</taxon>
        <taxon>Bacteroidota</taxon>
        <taxon>Flavobacteriia</taxon>
        <taxon>Flavobacteriales</taxon>
        <taxon>Flavobacteriaceae</taxon>
        <taxon>Neptunitalea</taxon>
    </lineage>
</organism>
<dbReference type="Gene3D" id="3.40.50.2000">
    <property type="entry name" value="Glycogen Phosphorylase B"/>
    <property type="match status" value="2"/>
</dbReference>
<accession>A0ABQ5MFI0</accession>
<evidence type="ECO:0000259" key="1">
    <source>
        <dbReference type="Pfam" id="PF00534"/>
    </source>
</evidence>
<dbReference type="InterPro" id="IPR001296">
    <property type="entry name" value="Glyco_trans_1"/>
</dbReference>
<sequence>MKKIGMLPVIDSLEYNKGGQHTVVKKLYLSTELQKDVAFYLIPKKNDNIENLKKYGLLMAIKKTSLGLIMAFSRLMRASYKHIKTLDHEVIISHDYIDSYVITKFFKNIRLVTVQHSQGSLYTEYTDLHGYKKSFLLKWFLNHMEKTIYKNAEITGFPSMGAREALMQTHPQIKGILEQKPVAVLYNGVPIKNEQFQIEKPDKPLQIITVSKINMAKGIDRVPEYLNQLKERNINFHWTLLGQGPLADILEQEIEKYSLQNHITWIKDRLPHATVMEYLTNSHYYMCMHRFSIFDFSTLEAMLHGCIPLLTNVGGNKEMIQWNNGVLIDEKEQFAAQFETIEQQRDTLAKENFEIVKNNFSESNFYNYYIDLVKRIR</sequence>
<protein>
    <recommendedName>
        <fullName evidence="1">Glycosyl transferase family 1 domain-containing protein</fullName>
    </recommendedName>
</protein>
<dbReference type="RefSeq" id="WP_281763792.1">
    <property type="nucleotide sequence ID" value="NZ_BRVO01000001.1"/>
</dbReference>
<feature type="domain" description="Glycosyl transferase family 1" evidence="1">
    <location>
        <begin position="192"/>
        <end position="347"/>
    </location>
</feature>
<dbReference type="Proteomes" id="UP001143543">
    <property type="component" value="Unassembled WGS sequence"/>
</dbReference>
<dbReference type="CDD" id="cd03801">
    <property type="entry name" value="GT4_PimA-like"/>
    <property type="match status" value="1"/>
</dbReference>
<gene>
    <name evidence="2" type="ORF">Y10_05060</name>
</gene>
<dbReference type="Pfam" id="PF00534">
    <property type="entry name" value="Glycos_transf_1"/>
    <property type="match status" value="1"/>
</dbReference>